<dbReference type="Proteomes" id="UP001362999">
    <property type="component" value="Unassembled WGS sequence"/>
</dbReference>
<sequence length="376" mass="42261">MSSPTPLDIPELLENCLAPLAEDPGTLLACSLVARSWVDTTQSLLFRAPHRTTHTFSYSDDKVLSFCGALTRSPHLVRYVRELSIMEYEIQVFTVQTLCSVSFTHLKKLLLGANLTKSAELFHQLLALPSLQTLSLITGSRIAPCLRFLALCPSIRHFRLSYGGPDDEPPISPPHSHPIRLKSLSLDFARDAKYTRPQSLHPTAVPLIDLSNLKALEIVEETFVDWDTLPLSARHSIKFYDVHNWDSPGINLSLFPNLSVLRIVVTGETWSPIISTLSTLSEADSPMQSIQILVLNVQYTGMQFERDNCAPLDRLLCSPPLSRAGIQFEVNSNWNNDLDESLRRSFLAVVAQKRFQMVYRSSEMIQSWRTDVVDSL</sequence>
<protein>
    <recommendedName>
        <fullName evidence="3">F-box domain-containing protein</fullName>
    </recommendedName>
</protein>
<dbReference type="AlphaFoldDB" id="A0AAW0E837"/>
<proteinExistence type="predicted"/>
<accession>A0AAW0E837</accession>
<reference evidence="1 2" key="1">
    <citation type="journal article" date="2024" name="J Genomics">
        <title>Draft genome sequencing and assembly of Favolaschia claudopus CIRM-BRFM 2984 isolated from oak limbs.</title>
        <authorList>
            <person name="Navarro D."/>
            <person name="Drula E."/>
            <person name="Chaduli D."/>
            <person name="Cazenave R."/>
            <person name="Ahrendt S."/>
            <person name="Wang J."/>
            <person name="Lipzen A."/>
            <person name="Daum C."/>
            <person name="Barry K."/>
            <person name="Grigoriev I.V."/>
            <person name="Favel A."/>
            <person name="Rosso M.N."/>
            <person name="Martin F."/>
        </authorList>
    </citation>
    <scope>NUCLEOTIDE SEQUENCE [LARGE SCALE GENOMIC DNA]</scope>
    <source>
        <strain evidence="1 2">CIRM-BRFM 2984</strain>
    </source>
</reference>
<dbReference type="EMBL" id="JAWWNJ010000003">
    <property type="protein sequence ID" value="KAK7060045.1"/>
    <property type="molecule type" value="Genomic_DNA"/>
</dbReference>
<gene>
    <name evidence="1" type="ORF">R3P38DRAFT_2839076</name>
</gene>
<comment type="caution">
    <text evidence="1">The sequence shown here is derived from an EMBL/GenBank/DDBJ whole genome shotgun (WGS) entry which is preliminary data.</text>
</comment>
<name>A0AAW0E837_9AGAR</name>
<organism evidence="1 2">
    <name type="scientific">Favolaschia claudopus</name>
    <dbReference type="NCBI Taxonomy" id="2862362"/>
    <lineage>
        <taxon>Eukaryota</taxon>
        <taxon>Fungi</taxon>
        <taxon>Dikarya</taxon>
        <taxon>Basidiomycota</taxon>
        <taxon>Agaricomycotina</taxon>
        <taxon>Agaricomycetes</taxon>
        <taxon>Agaricomycetidae</taxon>
        <taxon>Agaricales</taxon>
        <taxon>Marasmiineae</taxon>
        <taxon>Mycenaceae</taxon>
        <taxon>Favolaschia</taxon>
    </lineage>
</organism>
<dbReference type="InterPro" id="IPR032675">
    <property type="entry name" value="LRR_dom_sf"/>
</dbReference>
<dbReference type="Gene3D" id="3.80.10.10">
    <property type="entry name" value="Ribonuclease Inhibitor"/>
    <property type="match status" value="1"/>
</dbReference>
<keyword evidence="2" id="KW-1185">Reference proteome</keyword>
<evidence type="ECO:0000313" key="2">
    <source>
        <dbReference type="Proteomes" id="UP001362999"/>
    </source>
</evidence>
<evidence type="ECO:0000313" key="1">
    <source>
        <dbReference type="EMBL" id="KAK7060045.1"/>
    </source>
</evidence>
<dbReference type="SUPFAM" id="SSF52047">
    <property type="entry name" value="RNI-like"/>
    <property type="match status" value="1"/>
</dbReference>
<evidence type="ECO:0008006" key="3">
    <source>
        <dbReference type="Google" id="ProtNLM"/>
    </source>
</evidence>